<dbReference type="PANTHER" id="PTHR43649:SF29">
    <property type="entry name" value="OSMOPROTECTIVE COMPOUNDS-BINDING PROTEIN GGTB"/>
    <property type="match status" value="1"/>
</dbReference>
<sequence>MNTRTGRSLITRAAVGASVLSLAVLTACSAPGADNTSAGQDEDREISTELTSEDVELDFYIETGFPIAQELADEFTEQHPNITFNIRSDQFAVLTENASRVMASDDAPDLIRLPQLVDPARDGLLLDFDPYFDAYGWDAFPESQLQQMRISDDARGTGSLYGMGIGYSVTGVYWNKAIAAQLGITEAPATIEELEADMATAKAAGQQPIMQFNDIGGIAFPFQALYNQLADPTDIADWTFQQPGATIDNPEATEAMATIQEWADAGYFPSDANSLDYTTMMGRFSGGEGLFMFNGDWESANLSESMGDDVGFFLMPGTEEGAAPVAMGAPNTYTIPAKAEHPDEAAYFLNWLHTDETAREIIVNSSGANPGGPSDLEIPEAANPLTQQTLAAGQTVGADGTLVDFVANATAGIYAGSIRPELQSLIDDRTTPEDAVAAIQAAYEDEVGP</sequence>
<dbReference type="PROSITE" id="PS51257">
    <property type="entry name" value="PROKAR_LIPOPROTEIN"/>
    <property type="match status" value="1"/>
</dbReference>
<dbReference type="PANTHER" id="PTHR43649">
    <property type="entry name" value="ARABINOSE-BINDING PROTEIN-RELATED"/>
    <property type="match status" value="1"/>
</dbReference>
<evidence type="ECO:0000313" key="5">
    <source>
        <dbReference type="Proteomes" id="UP000198981"/>
    </source>
</evidence>
<dbReference type="AlphaFoldDB" id="A0A1G4YXB9"/>
<comment type="similarity">
    <text evidence="1">Belongs to the bacterial solute-binding protein 1 family.</text>
</comment>
<keyword evidence="2" id="KW-0813">Transport</keyword>
<evidence type="ECO:0000256" key="2">
    <source>
        <dbReference type="ARBA" id="ARBA00022448"/>
    </source>
</evidence>
<protein>
    <submittedName>
        <fullName evidence="4">Raffinose/stachyose/melibiose transport system substrate-binding protein</fullName>
    </submittedName>
</protein>
<keyword evidence="5" id="KW-1185">Reference proteome</keyword>
<name>A0A1G4YXB9_9ACTN</name>
<dbReference type="Pfam" id="PF01547">
    <property type="entry name" value="SBP_bac_1"/>
    <property type="match status" value="1"/>
</dbReference>
<feature type="signal peptide" evidence="3">
    <location>
        <begin position="1"/>
        <end position="32"/>
    </location>
</feature>
<feature type="chain" id="PRO_5011568275" evidence="3">
    <location>
        <begin position="33"/>
        <end position="449"/>
    </location>
</feature>
<organism evidence="4 5">
    <name type="scientific">Klenkia marina</name>
    <dbReference type="NCBI Taxonomy" id="1960309"/>
    <lineage>
        <taxon>Bacteria</taxon>
        <taxon>Bacillati</taxon>
        <taxon>Actinomycetota</taxon>
        <taxon>Actinomycetes</taxon>
        <taxon>Geodermatophilales</taxon>
        <taxon>Geodermatophilaceae</taxon>
        <taxon>Klenkia</taxon>
    </lineage>
</organism>
<gene>
    <name evidence="4" type="ORF">SAMN03159343_3697</name>
</gene>
<evidence type="ECO:0000313" key="4">
    <source>
        <dbReference type="EMBL" id="SCX58031.1"/>
    </source>
</evidence>
<reference evidence="5" key="1">
    <citation type="submission" date="2016-10" db="EMBL/GenBank/DDBJ databases">
        <authorList>
            <person name="Varghese N."/>
            <person name="Submissions S."/>
        </authorList>
    </citation>
    <scope>NUCLEOTIDE SEQUENCE [LARGE SCALE GENOMIC DNA]</scope>
    <source>
        <strain evidence="5">DSM 45722</strain>
    </source>
</reference>
<dbReference type="RefSeq" id="WP_207798581.1">
    <property type="nucleotide sequence ID" value="NZ_FMUH01000007.1"/>
</dbReference>
<evidence type="ECO:0000256" key="3">
    <source>
        <dbReference type="SAM" id="SignalP"/>
    </source>
</evidence>
<keyword evidence="3" id="KW-0732">Signal</keyword>
<dbReference type="InterPro" id="IPR050490">
    <property type="entry name" value="Bact_solute-bd_prot1"/>
</dbReference>
<accession>A0A1G4YXB9</accession>
<dbReference type="SUPFAM" id="SSF53850">
    <property type="entry name" value="Periplasmic binding protein-like II"/>
    <property type="match status" value="1"/>
</dbReference>
<evidence type="ECO:0000256" key="1">
    <source>
        <dbReference type="ARBA" id="ARBA00008520"/>
    </source>
</evidence>
<dbReference type="STRING" id="1960309.SAMN03159343_3697"/>
<dbReference type="EMBL" id="FMUH01000007">
    <property type="protein sequence ID" value="SCX58031.1"/>
    <property type="molecule type" value="Genomic_DNA"/>
</dbReference>
<dbReference type="Gene3D" id="3.40.190.10">
    <property type="entry name" value="Periplasmic binding protein-like II"/>
    <property type="match status" value="2"/>
</dbReference>
<dbReference type="InterPro" id="IPR006059">
    <property type="entry name" value="SBP"/>
</dbReference>
<proteinExistence type="inferred from homology"/>
<dbReference type="Proteomes" id="UP000198981">
    <property type="component" value="Unassembled WGS sequence"/>
</dbReference>